<dbReference type="Pfam" id="PF04832">
    <property type="entry name" value="SOUL"/>
    <property type="match status" value="1"/>
</dbReference>
<gene>
    <name evidence="3" type="ORF">Rsub_07270</name>
</gene>
<organism evidence="3 4">
    <name type="scientific">Raphidocelis subcapitata</name>
    <dbReference type="NCBI Taxonomy" id="307507"/>
    <lineage>
        <taxon>Eukaryota</taxon>
        <taxon>Viridiplantae</taxon>
        <taxon>Chlorophyta</taxon>
        <taxon>core chlorophytes</taxon>
        <taxon>Chlorophyceae</taxon>
        <taxon>CS clade</taxon>
        <taxon>Sphaeropleales</taxon>
        <taxon>Selenastraceae</taxon>
        <taxon>Raphidocelis</taxon>
    </lineage>
</organism>
<dbReference type="Gene3D" id="3.20.80.10">
    <property type="entry name" value="Regulatory factor, effector binding domain"/>
    <property type="match status" value="1"/>
</dbReference>
<protein>
    <recommendedName>
        <fullName evidence="5">SOUL heme-binding protein</fullName>
    </recommendedName>
</protein>
<proteinExistence type="inferred from homology"/>
<dbReference type="InterPro" id="IPR011256">
    <property type="entry name" value="Reg_factor_effector_dom_sf"/>
</dbReference>
<feature type="compositionally biased region" description="Gly residues" evidence="2">
    <location>
        <begin position="37"/>
        <end position="54"/>
    </location>
</feature>
<dbReference type="AlphaFoldDB" id="A0A2V0P508"/>
<sequence>MLLRGSSGPATSAPRRQQQQPRPTAAGRRKCTTVRAAGGGEGLFGLKGLFGGGKDAPPPQQQQQQQSQPQQPQPEPATAPPPPAARGVEFPPFQTVSKGPVYDLRFYEPYTVVEMDYRRRETGYLTLGQYQDGANADRAAFNLTQPVVMTYHPDGRKTMALMVGSPRDGGGGGGGGGAPPAPAAPGVRLGVAGGEVVAVLRFPGYITPAAAEEARQRLLAALREDGLQLAEAEAGGLFRVAQYGQVYTLEERLNELMLRVQL</sequence>
<dbReference type="InterPro" id="IPR006917">
    <property type="entry name" value="SOUL_heme-bd"/>
</dbReference>
<reference evidence="3 4" key="1">
    <citation type="journal article" date="2018" name="Sci. Rep.">
        <title>Raphidocelis subcapitata (=Pseudokirchneriella subcapitata) provides an insight into genome evolution and environmental adaptations in the Sphaeropleales.</title>
        <authorList>
            <person name="Suzuki S."/>
            <person name="Yamaguchi H."/>
            <person name="Nakajima N."/>
            <person name="Kawachi M."/>
        </authorList>
    </citation>
    <scope>NUCLEOTIDE SEQUENCE [LARGE SCALE GENOMIC DNA]</scope>
    <source>
        <strain evidence="3 4">NIES-35</strain>
    </source>
</reference>
<evidence type="ECO:0000256" key="2">
    <source>
        <dbReference type="SAM" id="MobiDB-lite"/>
    </source>
</evidence>
<feature type="compositionally biased region" description="Pro residues" evidence="2">
    <location>
        <begin position="71"/>
        <end position="84"/>
    </location>
</feature>
<dbReference type="SUPFAM" id="SSF55136">
    <property type="entry name" value="Probable bacterial effector-binding domain"/>
    <property type="match status" value="1"/>
</dbReference>
<dbReference type="PANTHER" id="PTHR11220:SF58">
    <property type="entry name" value="SOUL HEME-BINDING FAMILY PROTEIN"/>
    <property type="match status" value="1"/>
</dbReference>
<name>A0A2V0P508_9CHLO</name>
<feature type="compositionally biased region" description="Low complexity" evidence="2">
    <location>
        <begin position="9"/>
        <end position="26"/>
    </location>
</feature>
<evidence type="ECO:0000256" key="1">
    <source>
        <dbReference type="ARBA" id="ARBA00009817"/>
    </source>
</evidence>
<comment type="caution">
    <text evidence="3">The sequence shown here is derived from an EMBL/GenBank/DDBJ whole genome shotgun (WGS) entry which is preliminary data.</text>
</comment>
<dbReference type="PANTHER" id="PTHR11220">
    <property type="entry name" value="HEME-BINDING PROTEIN-RELATED"/>
    <property type="match status" value="1"/>
</dbReference>
<dbReference type="EMBL" id="BDRX01000047">
    <property type="protein sequence ID" value="GBF94002.1"/>
    <property type="molecule type" value="Genomic_DNA"/>
</dbReference>
<dbReference type="InParanoid" id="A0A2V0P508"/>
<feature type="region of interest" description="Disordered" evidence="2">
    <location>
        <begin position="1"/>
        <end position="94"/>
    </location>
</feature>
<feature type="compositionally biased region" description="Low complexity" evidence="2">
    <location>
        <begin position="61"/>
        <end position="70"/>
    </location>
</feature>
<evidence type="ECO:0000313" key="4">
    <source>
        <dbReference type="Proteomes" id="UP000247498"/>
    </source>
</evidence>
<keyword evidence="4" id="KW-1185">Reference proteome</keyword>
<evidence type="ECO:0008006" key="5">
    <source>
        <dbReference type="Google" id="ProtNLM"/>
    </source>
</evidence>
<dbReference type="OrthoDB" id="511660at2759"/>
<dbReference type="Proteomes" id="UP000247498">
    <property type="component" value="Unassembled WGS sequence"/>
</dbReference>
<comment type="similarity">
    <text evidence="1">Belongs to the HEBP family.</text>
</comment>
<accession>A0A2V0P508</accession>
<evidence type="ECO:0000313" key="3">
    <source>
        <dbReference type="EMBL" id="GBF94002.1"/>
    </source>
</evidence>